<dbReference type="EMBL" id="LJIJ01000059">
    <property type="protein sequence ID" value="ODN03930.1"/>
    <property type="molecule type" value="Genomic_DNA"/>
</dbReference>
<evidence type="ECO:0000313" key="7">
    <source>
        <dbReference type="Proteomes" id="UP000094527"/>
    </source>
</evidence>
<dbReference type="InterPro" id="IPR035898">
    <property type="entry name" value="TAZ_dom_sf"/>
</dbReference>
<evidence type="ECO:0000256" key="1">
    <source>
        <dbReference type="ARBA" id="ARBA00022723"/>
    </source>
</evidence>
<dbReference type="Proteomes" id="UP000094527">
    <property type="component" value="Unassembled WGS sequence"/>
</dbReference>
<evidence type="ECO:0000256" key="2">
    <source>
        <dbReference type="ARBA" id="ARBA00022771"/>
    </source>
</evidence>
<comment type="caution">
    <text evidence="6">The sequence shown here is derived from an EMBL/GenBank/DDBJ whole genome shotgun (WGS) entry which is preliminary data.</text>
</comment>
<evidence type="ECO:0000313" key="6">
    <source>
        <dbReference type="EMBL" id="ODN03930.1"/>
    </source>
</evidence>
<keyword evidence="7" id="KW-1185">Reference proteome</keyword>
<keyword evidence="2 4" id="KW-0863">Zinc-finger</keyword>
<dbReference type="AlphaFoldDB" id="A0A1D2NF83"/>
<keyword evidence="3 4" id="KW-0862">Zinc</keyword>
<gene>
    <name evidence="6" type="ORF">Ocin01_02739</name>
</gene>
<organism evidence="6 7">
    <name type="scientific">Orchesella cincta</name>
    <name type="common">Springtail</name>
    <name type="synonym">Podura cincta</name>
    <dbReference type="NCBI Taxonomy" id="48709"/>
    <lineage>
        <taxon>Eukaryota</taxon>
        <taxon>Metazoa</taxon>
        <taxon>Ecdysozoa</taxon>
        <taxon>Arthropoda</taxon>
        <taxon>Hexapoda</taxon>
        <taxon>Collembola</taxon>
        <taxon>Entomobryomorpha</taxon>
        <taxon>Entomobryoidea</taxon>
        <taxon>Orchesellidae</taxon>
        <taxon>Orchesellinae</taxon>
        <taxon>Orchesella</taxon>
    </lineage>
</organism>
<dbReference type="GO" id="GO:0008270">
    <property type="term" value="F:zinc ion binding"/>
    <property type="evidence" value="ECO:0007669"/>
    <property type="project" value="UniProtKB-KW"/>
</dbReference>
<proteinExistence type="predicted"/>
<feature type="domain" description="TAZ-type" evidence="5">
    <location>
        <begin position="34"/>
        <end position="118"/>
    </location>
</feature>
<evidence type="ECO:0000256" key="3">
    <source>
        <dbReference type="ARBA" id="ARBA00022833"/>
    </source>
</evidence>
<feature type="zinc finger region" description="TAZ-type" evidence="4">
    <location>
        <begin position="34"/>
        <end position="118"/>
    </location>
</feature>
<accession>A0A1D2NF83</accession>
<dbReference type="PROSITE" id="PS50134">
    <property type="entry name" value="ZF_TAZ"/>
    <property type="match status" value="1"/>
</dbReference>
<keyword evidence="1 4" id="KW-0479">Metal-binding</keyword>
<evidence type="ECO:0000256" key="4">
    <source>
        <dbReference type="PROSITE-ProRule" id="PRU00203"/>
    </source>
</evidence>
<name>A0A1D2NF83_ORCCI</name>
<evidence type="ECO:0000259" key="5">
    <source>
        <dbReference type="PROSITE" id="PS50134"/>
    </source>
</evidence>
<dbReference type="Gene3D" id="1.20.1020.10">
    <property type="entry name" value="TAZ domain"/>
    <property type="match status" value="1"/>
</dbReference>
<dbReference type="InterPro" id="IPR000197">
    <property type="entry name" value="Znf_TAZ"/>
</dbReference>
<protein>
    <recommendedName>
        <fullName evidence="5">TAZ-type domain-containing protein</fullName>
    </recommendedName>
</protein>
<reference evidence="6 7" key="1">
    <citation type="journal article" date="2016" name="Genome Biol. Evol.">
        <title>Gene Family Evolution Reflects Adaptation to Soil Environmental Stressors in the Genome of the Collembolan Orchesella cincta.</title>
        <authorList>
            <person name="Faddeeva-Vakhrusheva A."/>
            <person name="Derks M.F."/>
            <person name="Anvar S.Y."/>
            <person name="Agamennone V."/>
            <person name="Suring W."/>
            <person name="Smit S."/>
            <person name="van Straalen N.M."/>
            <person name="Roelofs D."/>
        </authorList>
    </citation>
    <scope>NUCLEOTIDE SEQUENCE [LARGE SCALE GENOMIC DNA]</scope>
    <source>
        <tissue evidence="6">Mixed pool</tissue>
    </source>
</reference>
<dbReference type="SUPFAM" id="SSF57933">
    <property type="entry name" value="TAZ domain"/>
    <property type="match status" value="1"/>
</dbReference>
<sequence>MLPDDSPRNPSVNAALGATSFPIGGNVDAIYNSADDRRQIIENFVALHREAKWTAKKKEAEEKHLLPPAPLKKEVASKHVIICGDSKCTVRGCQPAKLLYEHWMMCEKNECNLICAPVATHVLYKFLCNIRSRQLTGAQHELQQYLRAHSDEPPLKNVKGIFSELWED</sequence>